<sequence length="180" mass="21052">AYCVVKLVDNNKDSNQITLLSFGGPKFRNRHTLMKYVKLNNYNKWTPFTDNHNNTIIIGRNDNDYEVVRAVIGGSNNHLLFITFQFNNIIALYSIQENKWMLFENTLPSPLFDCVAILSEEDNYIHIIGGRADINTILSTHTKTKLKIKFIIGYWIRTLQIKSGWIDDFNKIIMKYNRMK</sequence>
<accession>X6L744</accession>
<keyword evidence="2" id="KW-1185">Reference proteome</keyword>
<dbReference type="Proteomes" id="UP000023152">
    <property type="component" value="Unassembled WGS sequence"/>
</dbReference>
<evidence type="ECO:0000313" key="1">
    <source>
        <dbReference type="EMBL" id="ETN97482.1"/>
    </source>
</evidence>
<feature type="non-terminal residue" evidence="1">
    <location>
        <position position="1"/>
    </location>
</feature>
<gene>
    <name evidence="1" type="ORF">RFI_40047</name>
</gene>
<name>X6L744_RETFI</name>
<protein>
    <submittedName>
        <fullName evidence="1">Uncharacterized protein</fullName>
    </submittedName>
</protein>
<organism evidence="1 2">
    <name type="scientific">Reticulomyxa filosa</name>
    <dbReference type="NCBI Taxonomy" id="46433"/>
    <lineage>
        <taxon>Eukaryota</taxon>
        <taxon>Sar</taxon>
        <taxon>Rhizaria</taxon>
        <taxon>Retaria</taxon>
        <taxon>Foraminifera</taxon>
        <taxon>Monothalamids</taxon>
        <taxon>Reticulomyxidae</taxon>
        <taxon>Reticulomyxa</taxon>
    </lineage>
</organism>
<dbReference type="EMBL" id="ASPP01049575">
    <property type="protein sequence ID" value="ETN97482.1"/>
    <property type="molecule type" value="Genomic_DNA"/>
</dbReference>
<dbReference type="OrthoDB" id="1022638at2759"/>
<evidence type="ECO:0000313" key="2">
    <source>
        <dbReference type="Proteomes" id="UP000023152"/>
    </source>
</evidence>
<dbReference type="InterPro" id="IPR011043">
    <property type="entry name" value="Gal_Oxase/kelch_b-propeller"/>
</dbReference>
<proteinExistence type="predicted"/>
<dbReference type="AlphaFoldDB" id="X6L744"/>
<dbReference type="SUPFAM" id="SSF50965">
    <property type="entry name" value="Galactose oxidase, central domain"/>
    <property type="match status" value="1"/>
</dbReference>
<reference evidence="1 2" key="1">
    <citation type="journal article" date="2013" name="Curr. Biol.">
        <title>The Genome of the Foraminiferan Reticulomyxa filosa.</title>
        <authorList>
            <person name="Glockner G."/>
            <person name="Hulsmann N."/>
            <person name="Schleicher M."/>
            <person name="Noegel A.A."/>
            <person name="Eichinger L."/>
            <person name="Gallinger C."/>
            <person name="Pawlowski J."/>
            <person name="Sierra R."/>
            <person name="Euteneuer U."/>
            <person name="Pillet L."/>
            <person name="Moustafa A."/>
            <person name="Platzer M."/>
            <person name="Groth M."/>
            <person name="Szafranski K."/>
            <person name="Schliwa M."/>
        </authorList>
    </citation>
    <scope>NUCLEOTIDE SEQUENCE [LARGE SCALE GENOMIC DNA]</scope>
</reference>
<comment type="caution">
    <text evidence="1">The sequence shown here is derived from an EMBL/GenBank/DDBJ whole genome shotgun (WGS) entry which is preliminary data.</text>
</comment>